<accession>M2N7R9</accession>
<dbReference type="KEGG" id="bcom:BAUCODRAFT_93390"/>
<organism evidence="2 3">
    <name type="scientific">Baudoinia panamericana (strain UAMH 10762)</name>
    <name type="common">Angels' share fungus</name>
    <name type="synonym">Baudoinia compniacensis (strain UAMH 10762)</name>
    <dbReference type="NCBI Taxonomy" id="717646"/>
    <lineage>
        <taxon>Eukaryota</taxon>
        <taxon>Fungi</taxon>
        <taxon>Dikarya</taxon>
        <taxon>Ascomycota</taxon>
        <taxon>Pezizomycotina</taxon>
        <taxon>Dothideomycetes</taxon>
        <taxon>Dothideomycetidae</taxon>
        <taxon>Mycosphaerellales</taxon>
        <taxon>Teratosphaeriaceae</taxon>
        <taxon>Baudoinia</taxon>
    </lineage>
</organism>
<dbReference type="AlphaFoldDB" id="M2N7R9"/>
<dbReference type="Gene3D" id="3.30.70.100">
    <property type="match status" value="1"/>
</dbReference>
<dbReference type="SUPFAM" id="SSF54909">
    <property type="entry name" value="Dimeric alpha+beta barrel"/>
    <property type="match status" value="1"/>
</dbReference>
<dbReference type="InterPro" id="IPR009799">
    <property type="entry name" value="EthD_dom"/>
</dbReference>
<name>M2N7R9_BAUPA</name>
<feature type="non-terminal residue" evidence="2">
    <location>
        <position position="93"/>
    </location>
</feature>
<dbReference type="EMBL" id="KB445558">
    <property type="protein sequence ID" value="EMC94850.1"/>
    <property type="molecule type" value="Genomic_DNA"/>
</dbReference>
<dbReference type="Proteomes" id="UP000011761">
    <property type="component" value="Unassembled WGS sequence"/>
</dbReference>
<evidence type="ECO:0000256" key="1">
    <source>
        <dbReference type="ARBA" id="ARBA00005986"/>
    </source>
</evidence>
<evidence type="ECO:0000313" key="2">
    <source>
        <dbReference type="EMBL" id="EMC94850.1"/>
    </source>
</evidence>
<gene>
    <name evidence="2" type="ORF">BAUCODRAFT_93390</name>
</gene>
<dbReference type="eggNOG" id="ENOG502SXKU">
    <property type="taxonomic scope" value="Eukaryota"/>
</dbReference>
<dbReference type="HOGENOM" id="CLU_115019_1_2_1"/>
<proteinExistence type="inferred from homology"/>
<evidence type="ECO:0008006" key="4">
    <source>
        <dbReference type="Google" id="ProtNLM"/>
    </source>
</evidence>
<keyword evidence="3" id="KW-1185">Reference proteome</keyword>
<reference evidence="2 3" key="1">
    <citation type="journal article" date="2012" name="PLoS Pathog.">
        <title>Diverse lifestyles and strategies of plant pathogenesis encoded in the genomes of eighteen Dothideomycetes fungi.</title>
        <authorList>
            <person name="Ohm R.A."/>
            <person name="Feau N."/>
            <person name="Henrissat B."/>
            <person name="Schoch C.L."/>
            <person name="Horwitz B.A."/>
            <person name="Barry K.W."/>
            <person name="Condon B.J."/>
            <person name="Copeland A.C."/>
            <person name="Dhillon B."/>
            <person name="Glaser F."/>
            <person name="Hesse C.N."/>
            <person name="Kosti I."/>
            <person name="LaButti K."/>
            <person name="Lindquist E.A."/>
            <person name="Lucas S."/>
            <person name="Salamov A.A."/>
            <person name="Bradshaw R.E."/>
            <person name="Ciuffetti L."/>
            <person name="Hamelin R.C."/>
            <person name="Kema G.H.J."/>
            <person name="Lawrence C."/>
            <person name="Scott J.A."/>
            <person name="Spatafora J.W."/>
            <person name="Turgeon B.G."/>
            <person name="de Wit P.J.G.M."/>
            <person name="Zhong S."/>
            <person name="Goodwin S.B."/>
            <person name="Grigoriev I.V."/>
        </authorList>
    </citation>
    <scope>NUCLEOTIDE SEQUENCE [LARGE SCALE GENOMIC DNA]</scope>
    <source>
        <strain evidence="2 3">UAMH 10762</strain>
    </source>
</reference>
<dbReference type="OMA" id="YLATHMP"/>
<dbReference type="NCBIfam" id="TIGR02118">
    <property type="entry name" value="EthD family reductase"/>
    <property type="match status" value="1"/>
</dbReference>
<dbReference type="PANTHER" id="PTHR40260:SF2">
    <property type="entry name" value="BLR8190 PROTEIN"/>
    <property type="match status" value="1"/>
</dbReference>
<comment type="similarity">
    <text evidence="1">Belongs to the tpcK family.</text>
</comment>
<dbReference type="RefSeq" id="XP_007678245.1">
    <property type="nucleotide sequence ID" value="XM_007680055.1"/>
</dbReference>
<dbReference type="GeneID" id="19117475"/>
<evidence type="ECO:0000313" key="3">
    <source>
        <dbReference type="Proteomes" id="UP000011761"/>
    </source>
</evidence>
<dbReference type="OrthoDB" id="4892971at2759"/>
<dbReference type="InterPro" id="IPR011008">
    <property type="entry name" value="Dimeric_a/b-barrel"/>
</dbReference>
<dbReference type="GO" id="GO:0016491">
    <property type="term" value="F:oxidoreductase activity"/>
    <property type="evidence" value="ECO:0007669"/>
    <property type="project" value="InterPro"/>
</dbReference>
<dbReference type="PANTHER" id="PTHR40260">
    <property type="entry name" value="BLR8190 PROTEIN"/>
    <property type="match status" value="1"/>
</dbReference>
<protein>
    <recommendedName>
        <fullName evidence="4">EthD domain-containing protein</fullName>
    </recommendedName>
</protein>
<sequence>MSLTFVLYPKGTNFNMDYYISTHMKMVGDKLSQYGLKGWKVSDFGKDAEYCVGATLEWESMEAFQKGASSDDMKTILDDVKNFSDKEPMLMPG</sequence>